<sequence length="79" mass="8529">MAGLKPNPTFLIPGGLRRRRMAGPGIQQIRAAKPLRLPFLSPSRLIPGYACIFTYEPGASSMILTRRAPGFLAFTSVAS</sequence>
<dbReference type="Proteomes" id="UP000244081">
    <property type="component" value="Unassembled WGS sequence"/>
</dbReference>
<name>A0A2T5V8J0_9HYPH</name>
<protein>
    <submittedName>
        <fullName evidence="1">Uncharacterized protein</fullName>
    </submittedName>
</protein>
<evidence type="ECO:0000313" key="2">
    <source>
        <dbReference type="Proteomes" id="UP000244081"/>
    </source>
</evidence>
<reference evidence="1 2" key="1">
    <citation type="submission" date="2018-04" db="EMBL/GenBank/DDBJ databases">
        <title>Genomic Encyclopedia of Archaeal and Bacterial Type Strains, Phase II (KMG-II): from individual species to whole genera.</title>
        <authorList>
            <person name="Goeker M."/>
        </authorList>
    </citation>
    <scope>NUCLEOTIDE SEQUENCE [LARGE SCALE GENOMIC DNA]</scope>
    <source>
        <strain evidence="1 2">DSM 23382</strain>
    </source>
</reference>
<dbReference type="EMBL" id="QAYG01000005">
    <property type="protein sequence ID" value="PTW60078.1"/>
    <property type="molecule type" value="Genomic_DNA"/>
</dbReference>
<gene>
    <name evidence="1" type="ORF">C8N35_10578</name>
</gene>
<evidence type="ECO:0000313" key="1">
    <source>
        <dbReference type="EMBL" id="PTW60078.1"/>
    </source>
</evidence>
<keyword evidence="2" id="KW-1185">Reference proteome</keyword>
<dbReference type="AlphaFoldDB" id="A0A2T5V8J0"/>
<proteinExistence type="predicted"/>
<accession>A0A2T5V8J0</accession>
<organism evidence="1 2">
    <name type="scientific">Breoghania corrubedonensis</name>
    <dbReference type="NCBI Taxonomy" id="665038"/>
    <lineage>
        <taxon>Bacteria</taxon>
        <taxon>Pseudomonadati</taxon>
        <taxon>Pseudomonadota</taxon>
        <taxon>Alphaproteobacteria</taxon>
        <taxon>Hyphomicrobiales</taxon>
        <taxon>Stappiaceae</taxon>
        <taxon>Breoghania</taxon>
    </lineage>
</organism>
<comment type="caution">
    <text evidence="1">The sequence shown here is derived from an EMBL/GenBank/DDBJ whole genome shotgun (WGS) entry which is preliminary data.</text>
</comment>